<gene>
    <name evidence="1" type="ORF">RPERSI_LOCUS7761</name>
</gene>
<dbReference type="Proteomes" id="UP000789920">
    <property type="component" value="Unassembled WGS sequence"/>
</dbReference>
<protein>
    <submittedName>
        <fullName evidence="1">14301_t:CDS:1</fullName>
    </submittedName>
</protein>
<accession>A0ACA9NC24</accession>
<sequence>KSRTPDETVKRHNPGEIENSKVLAKRQNSSIPISLVYSYKKVHEPSIPLKKLRH</sequence>
<name>A0ACA9NC24_9GLOM</name>
<evidence type="ECO:0000313" key="2">
    <source>
        <dbReference type="Proteomes" id="UP000789920"/>
    </source>
</evidence>
<reference evidence="1" key="1">
    <citation type="submission" date="2021-06" db="EMBL/GenBank/DDBJ databases">
        <authorList>
            <person name="Kallberg Y."/>
            <person name="Tangrot J."/>
            <person name="Rosling A."/>
        </authorList>
    </citation>
    <scope>NUCLEOTIDE SEQUENCE</scope>
    <source>
        <strain evidence="1">MA461A</strain>
    </source>
</reference>
<comment type="caution">
    <text evidence="1">The sequence shown here is derived from an EMBL/GenBank/DDBJ whole genome shotgun (WGS) entry which is preliminary data.</text>
</comment>
<organism evidence="1 2">
    <name type="scientific">Racocetra persica</name>
    <dbReference type="NCBI Taxonomy" id="160502"/>
    <lineage>
        <taxon>Eukaryota</taxon>
        <taxon>Fungi</taxon>
        <taxon>Fungi incertae sedis</taxon>
        <taxon>Mucoromycota</taxon>
        <taxon>Glomeromycotina</taxon>
        <taxon>Glomeromycetes</taxon>
        <taxon>Diversisporales</taxon>
        <taxon>Gigasporaceae</taxon>
        <taxon>Racocetra</taxon>
    </lineage>
</organism>
<keyword evidence="2" id="KW-1185">Reference proteome</keyword>
<feature type="non-terminal residue" evidence="1">
    <location>
        <position position="1"/>
    </location>
</feature>
<proteinExistence type="predicted"/>
<dbReference type="EMBL" id="CAJVQC010013441">
    <property type="protein sequence ID" value="CAG8648255.1"/>
    <property type="molecule type" value="Genomic_DNA"/>
</dbReference>
<evidence type="ECO:0000313" key="1">
    <source>
        <dbReference type="EMBL" id="CAG8648255.1"/>
    </source>
</evidence>